<reference evidence="2" key="1">
    <citation type="journal article" date="2022" name="Mol. Ecol. Resour.">
        <title>The genomes of chicory, endive, great burdock and yacon provide insights into Asteraceae palaeo-polyploidization history and plant inulin production.</title>
        <authorList>
            <person name="Fan W."/>
            <person name="Wang S."/>
            <person name="Wang H."/>
            <person name="Wang A."/>
            <person name="Jiang F."/>
            <person name="Liu H."/>
            <person name="Zhao H."/>
            <person name="Xu D."/>
            <person name="Zhang Y."/>
        </authorList>
    </citation>
    <scope>NUCLEOTIDE SEQUENCE [LARGE SCALE GENOMIC DNA]</scope>
    <source>
        <strain evidence="2">cv. Punajuju</strain>
    </source>
</reference>
<accession>A0ACB9CVX4</accession>
<reference evidence="1 2" key="2">
    <citation type="journal article" date="2022" name="Mol. Ecol. Resour.">
        <title>The genomes of chicory, endive, great burdock and yacon provide insights into Asteraceae paleo-polyploidization history and plant inulin production.</title>
        <authorList>
            <person name="Fan W."/>
            <person name="Wang S."/>
            <person name="Wang H."/>
            <person name="Wang A."/>
            <person name="Jiang F."/>
            <person name="Liu H."/>
            <person name="Zhao H."/>
            <person name="Xu D."/>
            <person name="Zhang Y."/>
        </authorList>
    </citation>
    <scope>NUCLEOTIDE SEQUENCE [LARGE SCALE GENOMIC DNA]</scope>
    <source>
        <strain evidence="2">cv. Punajuju</strain>
        <tissue evidence="1">Leaves</tissue>
    </source>
</reference>
<name>A0ACB9CVX4_CICIN</name>
<dbReference type="EMBL" id="CM042013">
    <property type="protein sequence ID" value="KAI3738454.1"/>
    <property type="molecule type" value="Genomic_DNA"/>
</dbReference>
<protein>
    <submittedName>
        <fullName evidence="1">Uncharacterized protein</fullName>
    </submittedName>
</protein>
<comment type="caution">
    <text evidence="1">The sequence shown here is derived from an EMBL/GenBank/DDBJ whole genome shotgun (WGS) entry which is preliminary data.</text>
</comment>
<sequence length="66" mass="7740">MCVLVKEIERDREKLRECVRWSSCVEDVKKGRYCAYLHGQAEAFLFLVLDSLLYHAISLSYKSLVK</sequence>
<proteinExistence type="predicted"/>
<organism evidence="1 2">
    <name type="scientific">Cichorium intybus</name>
    <name type="common">Chicory</name>
    <dbReference type="NCBI Taxonomy" id="13427"/>
    <lineage>
        <taxon>Eukaryota</taxon>
        <taxon>Viridiplantae</taxon>
        <taxon>Streptophyta</taxon>
        <taxon>Embryophyta</taxon>
        <taxon>Tracheophyta</taxon>
        <taxon>Spermatophyta</taxon>
        <taxon>Magnoliopsida</taxon>
        <taxon>eudicotyledons</taxon>
        <taxon>Gunneridae</taxon>
        <taxon>Pentapetalae</taxon>
        <taxon>asterids</taxon>
        <taxon>campanulids</taxon>
        <taxon>Asterales</taxon>
        <taxon>Asteraceae</taxon>
        <taxon>Cichorioideae</taxon>
        <taxon>Cichorieae</taxon>
        <taxon>Cichoriinae</taxon>
        <taxon>Cichorium</taxon>
    </lineage>
</organism>
<gene>
    <name evidence="1" type="ORF">L2E82_28486</name>
</gene>
<keyword evidence="2" id="KW-1185">Reference proteome</keyword>
<evidence type="ECO:0000313" key="1">
    <source>
        <dbReference type="EMBL" id="KAI3738454.1"/>
    </source>
</evidence>
<evidence type="ECO:0000313" key="2">
    <source>
        <dbReference type="Proteomes" id="UP001055811"/>
    </source>
</evidence>
<dbReference type="Proteomes" id="UP001055811">
    <property type="component" value="Linkage Group LG05"/>
</dbReference>